<reference evidence="2" key="1">
    <citation type="journal article" date="2019" name="Int. J. Syst. Evol. Microbiol.">
        <title>The Global Catalogue of Microorganisms (GCM) 10K type strain sequencing project: providing services to taxonomists for standard genome sequencing and annotation.</title>
        <authorList>
            <consortium name="The Broad Institute Genomics Platform"/>
            <consortium name="The Broad Institute Genome Sequencing Center for Infectious Disease"/>
            <person name="Wu L."/>
            <person name="Ma J."/>
        </authorList>
    </citation>
    <scope>NUCLEOTIDE SEQUENCE [LARGE SCALE GENOMIC DNA]</scope>
    <source>
        <strain evidence="2">CECT 8551</strain>
    </source>
</reference>
<proteinExistence type="predicted"/>
<gene>
    <name evidence="1" type="ORF">ACFOUP_13400</name>
</gene>
<protein>
    <submittedName>
        <fullName evidence="1">Carboxypeptidase-like regulatory domain-containing protein</fullName>
    </submittedName>
</protein>
<sequence>MSFFQQRLIGQTFISGKVVVQPTQQPMEFVNVLVKDPFSQATLNFDVTDDMGLFKIYVDKSSLDSILVMFRSMTIKDTLVSISNVSQELNVEVIPQIQELEEFSIKAVKNPISFKNDTLTYDLGSYTSPNDRLLSDVLKKLPGIEVDANGRIQYEGRSIQNFYIDGLNLLEGKYNLASNNLPIEALESVQVLENHQPIRVFDSLIFSDRTSLNIKLKRKNIWLGVASLGIGGSPFLYQGKLNPMIFGSDFQMINVVQANNTGQNLGVQLETLSLEDLKNMDMKMDLDPWAEISRIQLSNIPRERYLFNDSKLISSNALFKTKKDLEIRLIASLVRDANSEFSFSKSEFFLPIDTISIHEIVDNRFKRSSVDSEISFTKNVKDNFLKNNARVKISRLDDRGIINFNQRDIYQSGRMPLLQLENQFKTLIKIKGSLIDVNSFVGLVSKNQDFNLSANVFNTELDTDVLNSQRVVSQTMKTINSIGIVRKLSKSWTLSSQSGFHFQSERMDSMLEHETGIDTSNYSNRLSNDLSRLEFSPFVKSQFLFREKDWRVNLDAPIHYFNINVNGLSDTNQLKVSKLVFQPSIVVNYFITGKLSARLNINRQNNFQGIAQNYSGLILRNFRLLTIKNTAVPESISTKFGGALSYKNPIYSLFSTLAYNFSLDKRNTIAQNQILEGGINILSMIDQENFKKSHSWNMRVSKHFLELNTVATFSGFIQQSSFQQTLNSSLIDFSQLTFSPKIELSYSPKKYFALRNNFSLTSIQNSTNENTFPALLFLQIFSNIEFFPVENHSILVTWEHFGNKNSGNPNASFQNNFLNLVYQYKLDQKRLDFKFELLNLLNNNSFDTYNFDTFVLSTQSVLLRPRQVVFQVGFRF</sequence>
<organism evidence="1 2">
    <name type="scientific">Belliella kenyensis</name>
    <dbReference type="NCBI Taxonomy" id="1472724"/>
    <lineage>
        <taxon>Bacteria</taxon>
        <taxon>Pseudomonadati</taxon>
        <taxon>Bacteroidota</taxon>
        <taxon>Cytophagia</taxon>
        <taxon>Cytophagales</taxon>
        <taxon>Cyclobacteriaceae</taxon>
        <taxon>Belliella</taxon>
    </lineage>
</organism>
<evidence type="ECO:0000313" key="1">
    <source>
        <dbReference type="EMBL" id="MFC3977377.1"/>
    </source>
</evidence>
<evidence type="ECO:0000313" key="2">
    <source>
        <dbReference type="Proteomes" id="UP001595766"/>
    </source>
</evidence>
<keyword evidence="2" id="KW-1185">Reference proteome</keyword>
<comment type="caution">
    <text evidence="1">The sequence shown here is derived from an EMBL/GenBank/DDBJ whole genome shotgun (WGS) entry which is preliminary data.</text>
</comment>
<dbReference type="EMBL" id="JBHSAV010000056">
    <property type="protein sequence ID" value="MFC3977377.1"/>
    <property type="molecule type" value="Genomic_DNA"/>
</dbReference>
<dbReference type="SUPFAM" id="SSF56935">
    <property type="entry name" value="Porins"/>
    <property type="match status" value="1"/>
</dbReference>
<dbReference type="RefSeq" id="WP_241297417.1">
    <property type="nucleotide sequence ID" value="NZ_JAKZGR010000020.1"/>
</dbReference>
<name>A0ABV8EQT1_9BACT</name>
<accession>A0ABV8EQT1</accession>
<dbReference type="Proteomes" id="UP001595766">
    <property type="component" value="Unassembled WGS sequence"/>
</dbReference>